<dbReference type="CDD" id="cd00405">
    <property type="entry name" value="PRAI"/>
    <property type="match status" value="1"/>
</dbReference>
<comment type="catalytic activity">
    <reaction evidence="1 9">
        <text>N-(5-phospho-beta-D-ribosyl)anthranilate = 1-(2-carboxyphenylamino)-1-deoxy-D-ribulose 5-phosphate</text>
        <dbReference type="Rhea" id="RHEA:21540"/>
        <dbReference type="ChEBI" id="CHEBI:18277"/>
        <dbReference type="ChEBI" id="CHEBI:58613"/>
        <dbReference type="EC" id="5.3.1.24"/>
    </reaction>
</comment>
<evidence type="ECO:0000256" key="5">
    <source>
        <dbReference type="ARBA" id="ARBA00022605"/>
    </source>
</evidence>
<keyword evidence="8 9" id="KW-0413">Isomerase</keyword>
<dbReference type="EC" id="5.3.1.24" evidence="3 9"/>
<evidence type="ECO:0000256" key="3">
    <source>
        <dbReference type="ARBA" id="ARBA00012572"/>
    </source>
</evidence>
<evidence type="ECO:0000256" key="2">
    <source>
        <dbReference type="ARBA" id="ARBA00004664"/>
    </source>
</evidence>
<evidence type="ECO:0000256" key="7">
    <source>
        <dbReference type="ARBA" id="ARBA00023141"/>
    </source>
</evidence>
<comment type="caution">
    <text evidence="11">The sequence shown here is derived from an EMBL/GenBank/DDBJ whole genome shotgun (WGS) entry which is preliminary data.</text>
</comment>
<proteinExistence type="inferred from homology"/>
<dbReference type="GO" id="GO:0000162">
    <property type="term" value="P:L-tryptophan biosynthetic process"/>
    <property type="evidence" value="ECO:0007669"/>
    <property type="project" value="UniProtKB-UniRule"/>
</dbReference>
<dbReference type="Proteomes" id="UP000051643">
    <property type="component" value="Unassembled WGS sequence"/>
</dbReference>
<dbReference type="GO" id="GO:0004640">
    <property type="term" value="F:phosphoribosylanthranilate isomerase activity"/>
    <property type="evidence" value="ECO:0007669"/>
    <property type="project" value="UniProtKB-UniRule"/>
</dbReference>
<dbReference type="OrthoDB" id="9786954at2"/>
<dbReference type="Gene3D" id="3.20.20.70">
    <property type="entry name" value="Aldolase class I"/>
    <property type="match status" value="1"/>
</dbReference>
<keyword evidence="12" id="KW-1185">Reference proteome</keyword>
<evidence type="ECO:0000259" key="10">
    <source>
        <dbReference type="Pfam" id="PF00697"/>
    </source>
</evidence>
<evidence type="ECO:0000313" key="12">
    <source>
        <dbReference type="Proteomes" id="UP000051643"/>
    </source>
</evidence>
<protein>
    <recommendedName>
        <fullName evidence="4 9">N-(5'-phosphoribosyl)anthranilate isomerase</fullName>
        <shortName evidence="9">PRAI</shortName>
        <ecNumber evidence="3 9">5.3.1.24</ecNumber>
    </recommendedName>
</protein>
<name>A0A0Q9ZBN7_9FLAO</name>
<evidence type="ECO:0000256" key="6">
    <source>
        <dbReference type="ARBA" id="ARBA00022822"/>
    </source>
</evidence>
<keyword evidence="6 9" id="KW-0822">Tryptophan biosynthesis</keyword>
<dbReference type="InterPro" id="IPR011060">
    <property type="entry name" value="RibuloseP-bd_barrel"/>
</dbReference>
<evidence type="ECO:0000256" key="8">
    <source>
        <dbReference type="ARBA" id="ARBA00023235"/>
    </source>
</evidence>
<dbReference type="SUPFAM" id="SSF51366">
    <property type="entry name" value="Ribulose-phoshate binding barrel"/>
    <property type="match status" value="1"/>
</dbReference>
<dbReference type="STRING" id="270918.APR42_00435"/>
<evidence type="ECO:0000256" key="4">
    <source>
        <dbReference type="ARBA" id="ARBA00022272"/>
    </source>
</evidence>
<organism evidence="11 12">
    <name type="scientific">Salegentibacter mishustinae</name>
    <dbReference type="NCBI Taxonomy" id="270918"/>
    <lineage>
        <taxon>Bacteria</taxon>
        <taxon>Pseudomonadati</taxon>
        <taxon>Bacteroidota</taxon>
        <taxon>Flavobacteriia</taxon>
        <taxon>Flavobacteriales</taxon>
        <taxon>Flavobacteriaceae</taxon>
        <taxon>Salegentibacter</taxon>
    </lineage>
</organism>
<gene>
    <name evidence="9" type="primary">trpF</name>
    <name evidence="11" type="ORF">APR42_00435</name>
</gene>
<dbReference type="InterPro" id="IPR013785">
    <property type="entry name" value="Aldolase_TIM"/>
</dbReference>
<keyword evidence="7 9" id="KW-0057">Aromatic amino acid biosynthesis</keyword>
<dbReference type="AlphaFoldDB" id="A0A0Q9ZBN7"/>
<reference evidence="11" key="1">
    <citation type="submission" date="2015-10" db="EMBL/GenBank/DDBJ databases">
        <title>Draft genome sequence of Salegentibacter mishustinae KCTC 12263.</title>
        <authorList>
            <person name="Lin W."/>
            <person name="Zheng Q."/>
        </authorList>
    </citation>
    <scope>NUCLEOTIDE SEQUENCE [LARGE SCALE GENOMIC DNA]</scope>
    <source>
        <strain evidence="11">KCTC 12263</strain>
    </source>
</reference>
<feature type="domain" description="N-(5'phosphoribosyl) anthranilate isomerase (PRAI)" evidence="10">
    <location>
        <begin position="4"/>
        <end position="203"/>
    </location>
</feature>
<comment type="pathway">
    <text evidence="2 9">Amino-acid biosynthesis; L-tryptophan biosynthesis; L-tryptophan from chorismate: step 3/5.</text>
</comment>
<dbReference type="PANTHER" id="PTHR42894">
    <property type="entry name" value="N-(5'-PHOSPHORIBOSYL)ANTHRANILATE ISOMERASE"/>
    <property type="match status" value="1"/>
</dbReference>
<dbReference type="UniPathway" id="UPA00035">
    <property type="reaction ID" value="UER00042"/>
</dbReference>
<dbReference type="InterPro" id="IPR001240">
    <property type="entry name" value="PRAI_dom"/>
</dbReference>
<dbReference type="InterPro" id="IPR044643">
    <property type="entry name" value="TrpF_fam"/>
</dbReference>
<dbReference type="PANTHER" id="PTHR42894:SF1">
    <property type="entry name" value="N-(5'-PHOSPHORIBOSYL)ANTHRANILATE ISOMERASE"/>
    <property type="match status" value="1"/>
</dbReference>
<evidence type="ECO:0000313" key="11">
    <source>
        <dbReference type="EMBL" id="KRG30363.1"/>
    </source>
</evidence>
<dbReference type="EMBL" id="LKTP01000001">
    <property type="protein sequence ID" value="KRG30363.1"/>
    <property type="molecule type" value="Genomic_DNA"/>
</dbReference>
<keyword evidence="5 9" id="KW-0028">Amino-acid biosynthesis</keyword>
<comment type="similarity">
    <text evidence="9">Belongs to the TrpF family.</text>
</comment>
<evidence type="ECO:0000256" key="1">
    <source>
        <dbReference type="ARBA" id="ARBA00001164"/>
    </source>
</evidence>
<dbReference type="HAMAP" id="MF_00135">
    <property type="entry name" value="PRAI"/>
    <property type="match status" value="1"/>
</dbReference>
<accession>A0A0Q9ZBN7</accession>
<evidence type="ECO:0000256" key="9">
    <source>
        <dbReference type="HAMAP-Rule" id="MF_00135"/>
    </source>
</evidence>
<dbReference type="RefSeq" id="WP_057480194.1">
    <property type="nucleotide sequence ID" value="NZ_BMWR01000002.1"/>
</dbReference>
<sequence>MKHPENISEVAKLQPDYMGFIFYEKTPRYFEAKMPEISSAIKKTGVFVDEEINIILDRIKEHDLNAIQLHGEESAAFCAELKTLLIETEVEIIKVFSIKDDFDFERLKEYETVVDFFLFDTKGKNKGGNGITFNWEVLKDYRSKKPFFLSGGIGAEEVEAIQKLQAYFEENGEENLLYAIDVNSKFEEEAGCKNVEKLKEFRKQF</sequence>
<dbReference type="Pfam" id="PF00697">
    <property type="entry name" value="PRAI"/>
    <property type="match status" value="1"/>
</dbReference>